<dbReference type="InterPro" id="IPR051045">
    <property type="entry name" value="TonB-dependent_transducer"/>
</dbReference>
<sequence length="206" mass="23089">MQTIVRLVVGIPIAAIVTFALFMLMRVLIFTDVAFDEEERPDLRFDINPEVERLNARSRDTSIEDVNRVDPPPPPPQIERQAADLPTESLTTIVGRIPEFEAPQLNNNNVSFNVSDRNAQPLVRIPPNYPPRAAERGLEGTCTMQFDVTPDGTPTNIVATSCTSSMFERASIRAVERWRYSPKVENGVPVARRGVVTDIEFRMAPE</sequence>
<dbReference type="InterPro" id="IPR037682">
    <property type="entry name" value="TonB_C"/>
</dbReference>
<name>A0ABU7M0M7_9PROT</name>
<dbReference type="Gene3D" id="3.30.1150.10">
    <property type="match status" value="1"/>
</dbReference>
<comment type="caution">
    <text evidence="13">The sequence shown here is derived from an EMBL/GenBank/DDBJ whole genome shotgun (WGS) entry which is preliminary data.</text>
</comment>
<evidence type="ECO:0000256" key="2">
    <source>
        <dbReference type="ARBA" id="ARBA00006555"/>
    </source>
</evidence>
<dbReference type="PANTHER" id="PTHR33446">
    <property type="entry name" value="PROTEIN TONB-RELATED"/>
    <property type="match status" value="1"/>
</dbReference>
<keyword evidence="8 10" id="KW-1133">Transmembrane helix</keyword>
<keyword evidence="3 10" id="KW-0813">Transport</keyword>
<keyword evidence="10" id="KW-0735">Signal-anchor</keyword>
<evidence type="ECO:0000256" key="9">
    <source>
        <dbReference type="ARBA" id="ARBA00023136"/>
    </source>
</evidence>
<accession>A0ABU7M0M7</accession>
<evidence type="ECO:0000256" key="8">
    <source>
        <dbReference type="ARBA" id="ARBA00022989"/>
    </source>
</evidence>
<evidence type="ECO:0000313" key="13">
    <source>
        <dbReference type="EMBL" id="MEE2567372.1"/>
    </source>
</evidence>
<feature type="domain" description="TonB C-terminal" evidence="12">
    <location>
        <begin position="114"/>
        <end position="206"/>
    </location>
</feature>
<keyword evidence="14" id="KW-1185">Reference proteome</keyword>
<dbReference type="NCBIfam" id="TIGR01352">
    <property type="entry name" value="tonB_Cterm"/>
    <property type="match status" value="1"/>
</dbReference>
<evidence type="ECO:0000256" key="1">
    <source>
        <dbReference type="ARBA" id="ARBA00004383"/>
    </source>
</evidence>
<keyword evidence="5 10" id="KW-0997">Cell inner membrane</keyword>
<organism evidence="13 14">
    <name type="scientific">Hyphobacterium marinum</name>
    <dbReference type="NCBI Taxonomy" id="3116574"/>
    <lineage>
        <taxon>Bacteria</taxon>
        <taxon>Pseudomonadati</taxon>
        <taxon>Pseudomonadota</taxon>
        <taxon>Alphaproteobacteria</taxon>
        <taxon>Maricaulales</taxon>
        <taxon>Maricaulaceae</taxon>
        <taxon>Hyphobacterium</taxon>
    </lineage>
</organism>
<comment type="similarity">
    <text evidence="2 10">Belongs to the TonB family.</text>
</comment>
<dbReference type="Proteomes" id="UP001310692">
    <property type="component" value="Unassembled WGS sequence"/>
</dbReference>
<keyword evidence="6 10" id="KW-0812">Transmembrane</keyword>
<feature type="transmembrane region" description="Helical" evidence="10">
    <location>
        <begin position="7"/>
        <end position="29"/>
    </location>
</feature>
<keyword evidence="9 10" id="KW-0472">Membrane</keyword>
<feature type="region of interest" description="Disordered" evidence="11">
    <location>
        <begin position="57"/>
        <end position="82"/>
    </location>
</feature>
<dbReference type="RefSeq" id="WP_330196932.1">
    <property type="nucleotide sequence ID" value="NZ_JAZDRO010000005.1"/>
</dbReference>
<protein>
    <recommendedName>
        <fullName evidence="10">Protein TonB</fullName>
    </recommendedName>
</protein>
<comment type="function">
    <text evidence="10">Interacts with outer membrane receptor proteins that carry out high-affinity binding and energy dependent uptake into the periplasmic space of specific substrates. It could act to transduce energy from the cytoplasmic membrane to specific energy-requiring processes in the outer membrane, resulting in the release into the periplasm of ligands bound by these outer membrane proteins.</text>
</comment>
<keyword evidence="4 10" id="KW-1003">Cell membrane</keyword>
<evidence type="ECO:0000256" key="11">
    <source>
        <dbReference type="SAM" id="MobiDB-lite"/>
    </source>
</evidence>
<dbReference type="InterPro" id="IPR006260">
    <property type="entry name" value="TonB/TolA_C"/>
</dbReference>
<dbReference type="EMBL" id="JAZDRO010000005">
    <property type="protein sequence ID" value="MEE2567372.1"/>
    <property type="molecule type" value="Genomic_DNA"/>
</dbReference>
<gene>
    <name evidence="13" type="ORF">V0U35_11850</name>
</gene>
<evidence type="ECO:0000256" key="3">
    <source>
        <dbReference type="ARBA" id="ARBA00022448"/>
    </source>
</evidence>
<dbReference type="SUPFAM" id="SSF74653">
    <property type="entry name" value="TolA/TonB C-terminal domain"/>
    <property type="match status" value="1"/>
</dbReference>
<dbReference type="PRINTS" id="PR01374">
    <property type="entry name" value="TONBPROTEIN"/>
</dbReference>
<reference evidence="13 14" key="1">
    <citation type="submission" date="2024-01" db="EMBL/GenBank/DDBJ databases">
        <title>Hyphobacterium bacterium isolated from marine sediment.</title>
        <authorList>
            <person name="Zhao S."/>
        </authorList>
    </citation>
    <scope>NUCLEOTIDE SEQUENCE [LARGE SCALE GENOMIC DNA]</scope>
    <source>
        <strain evidence="13 14">Y60-23</strain>
    </source>
</reference>
<evidence type="ECO:0000259" key="12">
    <source>
        <dbReference type="PROSITE" id="PS52015"/>
    </source>
</evidence>
<evidence type="ECO:0000256" key="5">
    <source>
        <dbReference type="ARBA" id="ARBA00022519"/>
    </source>
</evidence>
<proteinExistence type="inferred from homology"/>
<feature type="compositionally biased region" description="Basic and acidic residues" evidence="11">
    <location>
        <begin position="57"/>
        <end position="68"/>
    </location>
</feature>
<evidence type="ECO:0000256" key="4">
    <source>
        <dbReference type="ARBA" id="ARBA00022475"/>
    </source>
</evidence>
<evidence type="ECO:0000256" key="10">
    <source>
        <dbReference type="RuleBase" id="RU362123"/>
    </source>
</evidence>
<dbReference type="Pfam" id="PF03544">
    <property type="entry name" value="TonB_C"/>
    <property type="match status" value="1"/>
</dbReference>
<evidence type="ECO:0000313" key="14">
    <source>
        <dbReference type="Proteomes" id="UP001310692"/>
    </source>
</evidence>
<dbReference type="InterPro" id="IPR003538">
    <property type="entry name" value="TonB"/>
</dbReference>
<evidence type="ECO:0000256" key="6">
    <source>
        <dbReference type="ARBA" id="ARBA00022692"/>
    </source>
</evidence>
<comment type="subcellular location">
    <subcellularLocation>
        <location evidence="1 10">Cell inner membrane</location>
        <topology evidence="1 10">Single-pass membrane protein</topology>
        <orientation evidence="1 10">Periplasmic side</orientation>
    </subcellularLocation>
</comment>
<keyword evidence="7 10" id="KW-0653">Protein transport</keyword>
<dbReference type="PROSITE" id="PS52015">
    <property type="entry name" value="TONB_CTD"/>
    <property type="match status" value="1"/>
</dbReference>
<evidence type="ECO:0000256" key="7">
    <source>
        <dbReference type="ARBA" id="ARBA00022927"/>
    </source>
</evidence>